<dbReference type="InterPro" id="IPR036291">
    <property type="entry name" value="NAD(P)-bd_dom_sf"/>
</dbReference>
<dbReference type="EMBL" id="FUXL01000010">
    <property type="protein sequence ID" value="SKA27000.1"/>
    <property type="molecule type" value="Genomic_DNA"/>
</dbReference>
<proteinExistence type="inferred from homology"/>
<feature type="domain" description="Enoyl reductase (ER)" evidence="5">
    <location>
        <begin position="12"/>
        <end position="336"/>
    </location>
</feature>
<organism evidence="6 7">
    <name type="scientific">Consotaella salsifontis</name>
    <dbReference type="NCBI Taxonomy" id="1365950"/>
    <lineage>
        <taxon>Bacteria</taxon>
        <taxon>Pseudomonadati</taxon>
        <taxon>Pseudomonadota</taxon>
        <taxon>Alphaproteobacteria</taxon>
        <taxon>Hyphomicrobiales</taxon>
        <taxon>Aurantimonadaceae</taxon>
        <taxon>Consotaella</taxon>
    </lineage>
</organism>
<keyword evidence="2 4" id="KW-0862">Zinc</keyword>
<evidence type="ECO:0000256" key="2">
    <source>
        <dbReference type="ARBA" id="ARBA00022833"/>
    </source>
</evidence>
<dbReference type="InterPro" id="IPR011032">
    <property type="entry name" value="GroES-like_sf"/>
</dbReference>
<gene>
    <name evidence="6" type="ORF">SAMN05428963_110143</name>
</gene>
<sequence>MSRSMTAAVFDGTQRLVLTELPIQEPADNEVLIEIDSATICGTDLHILEGKFESKPPVVLGHEFSGRVAKTGSLVRNCTVGDLVSVEPHIYCGRCKPCRTGKPHLCTDRLAWGINLNGGFAQYATVRDDVVYHVPAGLSGEEAALAELLGCVMNGIERLAVGIGDAVVILGGGAAGILLAKLAQKRGAAQIIFSEPNEARREAILELGYRHVFDPGAVDLAQEIEKLTEGGADVVIDAAGVPATAELAPRLAARAGRILFFGVMAPGRRIEIEPNLVFSRELSILGSIRNPFTHHRILQLMPQLGLDGLITHRFGLDQIQEAFDAARQGAGLKICIKPNG</sequence>
<evidence type="ECO:0000259" key="5">
    <source>
        <dbReference type="SMART" id="SM00829"/>
    </source>
</evidence>
<evidence type="ECO:0000313" key="7">
    <source>
        <dbReference type="Proteomes" id="UP000190135"/>
    </source>
</evidence>
<evidence type="ECO:0000256" key="4">
    <source>
        <dbReference type="RuleBase" id="RU361277"/>
    </source>
</evidence>
<dbReference type="InterPro" id="IPR013149">
    <property type="entry name" value="ADH-like_C"/>
</dbReference>
<dbReference type="GO" id="GO:0008270">
    <property type="term" value="F:zinc ion binding"/>
    <property type="evidence" value="ECO:0007669"/>
    <property type="project" value="InterPro"/>
</dbReference>
<dbReference type="Gene3D" id="3.90.180.10">
    <property type="entry name" value="Medium-chain alcohol dehydrogenases, catalytic domain"/>
    <property type="match status" value="1"/>
</dbReference>
<comment type="cofactor">
    <cofactor evidence="4">
        <name>Zn(2+)</name>
        <dbReference type="ChEBI" id="CHEBI:29105"/>
    </cofactor>
</comment>
<evidence type="ECO:0000313" key="6">
    <source>
        <dbReference type="EMBL" id="SKA27000.1"/>
    </source>
</evidence>
<dbReference type="InterPro" id="IPR020843">
    <property type="entry name" value="ER"/>
</dbReference>
<dbReference type="PANTHER" id="PTHR43401:SF2">
    <property type="entry name" value="L-THREONINE 3-DEHYDROGENASE"/>
    <property type="match status" value="1"/>
</dbReference>
<keyword evidence="7" id="KW-1185">Reference proteome</keyword>
<protein>
    <submittedName>
        <fullName evidence="6">2-desacetyl-2-hydroxyethyl bacteriochlorophyllide A dehydrogenase</fullName>
    </submittedName>
</protein>
<dbReference type="InterPro" id="IPR050129">
    <property type="entry name" value="Zn_alcohol_dh"/>
</dbReference>
<evidence type="ECO:0000256" key="3">
    <source>
        <dbReference type="ARBA" id="ARBA00023002"/>
    </source>
</evidence>
<dbReference type="PROSITE" id="PS00059">
    <property type="entry name" value="ADH_ZINC"/>
    <property type="match status" value="1"/>
</dbReference>
<dbReference type="RefSeq" id="WP_207552963.1">
    <property type="nucleotide sequence ID" value="NZ_FUXL01000010.1"/>
</dbReference>
<dbReference type="CDD" id="cd08234">
    <property type="entry name" value="threonine_DH_like"/>
    <property type="match status" value="1"/>
</dbReference>
<dbReference type="InterPro" id="IPR002328">
    <property type="entry name" value="ADH_Zn_CS"/>
</dbReference>
<dbReference type="GO" id="GO:0016616">
    <property type="term" value="F:oxidoreductase activity, acting on the CH-OH group of donors, NAD or NADP as acceptor"/>
    <property type="evidence" value="ECO:0007669"/>
    <property type="project" value="UniProtKB-ARBA"/>
</dbReference>
<dbReference type="SMART" id="SM00829">
    <property type="entry name" value="PKS_ER"/>
    <property type="match status" value="1"/>
</dbReference>
<accession>A0A1T4SF78</accession>
<dbReference type="AlphaFoldDB" id="A0A1T4SF78"/>
<name>A0A1T4SF78_9HYPH</name>
<keyword evidence="3" id="KW-0560">Oxidoreductase</keyword>
<dbReference type="SUPFAM" id="SSF50129">
    <property type="entry name" value="GroES-like"/>
    <property type="match status" value="1"/>
</dbReference>
<dbReference type="SUPFAM" id="SSF51735">
    <property type="entry name" value="NAD(P)-binding Rossmann-fold domains"/>
    <property type="match status" value="1"/>
</dbReference>
<reference evidence="6 7" key="1">
    <citation type="submission" date="2017-02" db="EMBL/GenBank/DDBJ databases">
        <authorList>
            <person name="Peterson S.W."/>
        </authorList>
    </citation>
    <scope>NUCLEOTIDE SEQUENCE [LARGE SCALE GENOMIC DNA]</scope>
    <source>
        <strain evidence="6 7">USBA 369</strain>
    </source>
</reference>
<dbReference type="STRING" id="1365950.SAMN05428963_110143"/>
<evidence type="ECO:0000256" key="1">
    <source>
        <dbReference type="ARBA" id="ARBA00022723"/>
    </source>
</evidence>
<dbReference type="Pfam" id="PF08240">
    <property type="entry name" value="ADH_N"/>
    <property type="match status" value="1"/>
</dbReference>
<dbReference type="PANTHER" id="PTHR43401">
    <property type="entry name" value="L-THREONINE 3-DEHYDROGENASE"/>
    <property type="match status" value="1"/>
</dbReference>
<dbReference type="Gene3D" id="3.40.50.720">
    <property type="entry name" value="NAD(P)-binding Rossmann-like Domain"/>
    <property type="match status" value="1"/>
</dbReference>
<dbReference type="InterPro" id="IPR013154">
    <property type="entry name" value="ADH-like_N"/>
</dbReference>
<comment type="similarity">
    <text evidence="4">Belongs to the zinc-containing alcohol dehydrogenase family.</text>
</comment>
<keyword evidence="1 4" id="KW-0479">Metal-binding</keyword>
<dbReference type="Pfam" id="PF00107">
    <property type="entry name" value="ADH_zinc_N"/>
    <property type="match status" value="1"/>
</dbReference>
<dbReference type="Proteomes" id="UP000190135">
    <property type="component" value="Unassembled WGS sequence"/>
</dbReference>